<reference evidence="1" key="1">
    <citation type="submission" date="2019-12" db="EMBL/GenBank/DDBJ databases">
        <title>Genome sequencing and annotation of Brassica cretica.</title>
        <authorList>
            <person name="Studholme D.J."/>
            <person name="Sarris P."/>
        </authorList>
    </citation>
    <scope>NUCLEOTIDE SEQUENCE</scope>
    <source>
        <strain evidence="1">PFS-109/04</strain>
        <tissue evidence="1">Leaf</tissue>
    </source>
</reference>
<gene>
    <name evidence="1" type="ORF">F2Q69_00005282</name>
</gene>
<protein>
    <submittedName>
        <fullName evidence="1">Uncharacterized protein</fullName>
    </submittedName>
</protein>
<accession>A0A8S9PEA4</accession>
<dbReference type="AlphaFoldDB" id="A0A8S9PEA4"/>
<proteinExistence type="predicted"/>
<name>A0A8S9PEA4_BRACR</name>
<dbReference type="Proteomes" id="UP000712600">
    <property type="component" value="Unassembled WGS sequence"/>
</dbReference>
<dbReference type="EMBL" id="QGKX02001521">
    <property type="protein sequence ID" value="KAF3514476.1"/>
    <property type="molecule type" value="Genomic_DNA"/>
</dbReference>
<evidence type="ECO:0000313" key="2">
    <source>
        <dbReference type="Proteomes" id="UP000712600"/>
    </source>
</evidence>
<comment type="caution">
    <text evidence="1">The sequence shown here is derived from an EMBL/GenBank/DDBJ whole genome shotgun (WGS) entry which is preliminary data.</text>
</comment>
<evidence type="ECO:0000313" key="1">
    <source>
        <dbReference type="EMBL" id="KAF3514476.1"/>
    </source>
</evidence>
<sequence>MANVLTDLKLREDESSQSISECQTFSLCDWIQARQAVGGHDMSLFICSVAVENFQLLLEKRMSAQKLSAFDSERICLHLVIMMTQELMMIGRHI</sequence>
<organism evidence="1 2">
    <name type="scientific">Brassica cretica</name>
    <name type="common">Mustard</name>
    <dbReference type="NCBI Taxonomy" id="69181"/>
    <lineage>
        <taxon>Eukaryota</taxon>
        <taxon>Viridiplantae</taxon>
        <taxon>Streptophyta</taxon>
        <taxon>Embryophyta</taxon>
        <taxon>Tracheophyta</taxon>
        <taxon>Spermatophyta</taxon>
        <taxon>Magnoliopsida</taxon>
        <taxon>eudicotyledons</taxon>
        <taxon>Gunneridae</taxon>
        <taxon>Pentapetalae</taxon>
        <taxon>rosids</taxon>
        <taxon>malvids</taxon>
        <taxon>Brassicales</taxon>
        <taxon>Brassicaceae</taxon>
        <taxon>Brassiceae</taxon>
        <taxon>Brassica</taxon>
    </lineage>
</organism>